<dbReference type="Proteomes" id="UP000295479">
    <property type="component" value="Unassembled WGS sequence"/>
</dbReference>
<accession>A0A4R5C2C2</accession>
<feature type="domain" description="TonB C-terminal" evidence="1">
    <location>
        <begin position="174"/>
        <end position="238"/>
    </location>
</feature>
<dbReference type="Pfam" id="PF03544">
    <property type="entry name" value="TonB_C"/>
    <property type="match status" value="1"/>
</dbReference>
<dbReference type="GO" id="GO:0055085">
    <property type="term" value="P:transmembrane transport"/>
    <property type="evidence" value="ECO:0007669"/>
    <property type="project" value="InterPro"/>
</dbReference>
<comment type="caution">
    <text evidence="2">The sequence shown here is derived from an EMBL/GenBank/DDBJ whole genome shotgun (WGS) entry which is preliminary data.</text>
</comment>
<sequence length="244" mass="27513">MEGTSKNKEGFSKEGELTYYYENGKKKSITNYITGRVSGKDIEWYDNGAKKLEGEYIQDENKRTAQHKINQFWDVNGVQKVSDGNGIFADQGENETTKGAIKNGFKDGLWEGTFKKSNSSYQETYQDGKIISGISTDKNGETYTYTEVEIAPNPKNGIMDFYKFIGKNYRTPEKQGLKGKVYITFVVDKEGKIVEPKILRDLGYGTGEEAIRVVTAYTDFIPGVQRGQKVRCTYSLPISIQSAR</sequence>
<dbReference type="OrthoDB" id="649093at2"/>
<organism evidence="2 3">
    <name type="scientific">Flavobacterium cellulosilyticum</name>
    <dbReference type="NCBI Taxonomy" id="2541731"/>
    <lineage>
        <taxon>Bacteria</taxon>
        <taxon>Pseudomonadati</taxon>
        <taxon>Bacteroidota</taxon>
        <taxon>Flavobacteriia</taxon>
        <taxon>Flavobacteriales</taxon>
        <taxon>Flavobacteriaceae</taxon>
        <taxon>Flavobacterium</taxon>
    </lineage>
</organism>
<proteinExistence type="predicted"/>
<dbReference type="Gene3D" id="3.30.1150.10">
    <property type="match status" value="1"/>
</dbReference>
<dbReference type="AlphaFoldDB" id="A0A4R5C2C2"/>
<dbReference type="Gene3D" id="2.20.110.10">
    <property type="entry name" value="Histone H3 K4-specific methyltransferase SET7/9 N-terminal domain"/>
    <property type="match status" value="1"/>
</dbReference>
<name>A0A4R5C2C2_9FLAO</name>
<dbReference type="EMBL" id="SMFK01000023">
    <property type="protein sequence ID" value="TDD93771.1"/>
    <property type="molecule type" value="Genomic_DNA"/>
</dbReference>
<evidence type="ECO:0000259" key="1">
    <source>
        <dbReference type="Pfam" id="PF03544"/>
    </source>
</evidence>
<evidence type="ECO:0000313" key="2">
    <source>
        <dbReference type="EMBL" id="TDD93771.1"/>
    </source>
</evidence>
<protein>
    <submittedName>
        <fullName evidence="2">Energy transducer TonB</fullName>
    </submittedName>
</protein>
<dbReference type="SUPFAM" id="SSF74653">
    <property type="entry name" value="TolA/TonB C-terminal domain"/>
    <property type="match status" value="1"/>
</dbReference>
<reference evidence="2 3" key="1">
    <citation type="submission" date="2019-03" db="EMBL/GenBank/DDBJ databases">
        <title>Flavobacterium AR-3-4 sp. nov. isolated from arctic soil.</title>
        <authorList>
            <person name="Chaudhary D.K."/>
        </authorList>
    </citation>
    <scope>NUCLEOTIDE SEQUENCE [LARGE SCALE GENOMIC DNA]</scope>
    <source>
        <strain evidence="2 3">AR-3-4</strain>
    </source>
</reference>
<gene>
    <name evidence="2" type="ORF">E0F76_18475</name>
</gene>
<keyword evidence="3" id="KW-1185">Reference proteome</keyword>
<evidence type="ECO:0000313" key="3">
    <source>
        <dbReference type="Proteomes" id="UP000295479"/>
    </source>
</evidence>
<dbReference type="SUPFAM" id="SSF82185">
    <property type="entry name" value="Histone H3 K4-specific methyltransferase SET7/9 N-terminal domain"/>
    <property type="match status" value="1"/>
</dbReference>
<dbReference type="InterPro" id="IPR037682">
    <property type="entry name" value="TonB_C"/>
</dbReference>